<dbReference type="RefSeq" id="WP_085639143.1">
    <property type="nucleotide sequence ID" value="NZ_JFKC01000015.1"/>
</dbReference>
<keyword evidence="4" id="KW-1185">Reference proteome</keyword>
<dbReference type="InterPro" id="IPR025877">
    <property type="entry name" value="MobA-like_NTP_Trfase"/>
</dbReference>
<dbReference type="SUPFAM" id="SSF53448">
    <property type="entry name" value="Nucleotide-diphospho-sugar transferases"/>
    <property type="match status" value="1"/>
</dbReference>
<dbReference type="OrthoDB" id="9779263at2"/>
<dbReference type="CDD" id="cd04182">
    <property type="entry name" value="GT_2_like_f"/>
    <property type="match status" value="1"/>
</dbReference>
<dbReference type="EMBL" id="JFKC01000015">
    <property type="protein sequence ID" value="OSQ48986.1"/>
    <property type="molecule type" value="Genomic_DNA"/>
</dbReference>
<evidence type="ECO:0000313" key="3">
    <source>
        <dbReference type="EMBL" id="OSQ48986.1"/>
    </source>
</evidence>
<feature type="domain" description="MobA-like NTP transferase" evidence="2">
    <location>
        <begin position="7"/>
        <end position="167"/>
    </location>
</feature>
<dbReference type="PANTHER" id="PTHR43777:SF1">
    <property type="entry name" value="MOLYBDENUM COFACTOR CYTIDYLYLTRANSFERASE"/>
    <property type="match status" value="1"/>
</dbReference>
<comment type="caution">
    <text evidence="3">The sequence shown here is derived from an EMBL/GenBank/DDBJ whole genome shotgun (WGS) entry which is preliminary data.</text>
</comment>
<keyword evidence="1" id="KW-0460">Magnesium</keyword>
<organism evidence="3 4">
    <name type="scientific">Marivita geojedonensis</name>
    <dbReference type="NCBI Taxonomy" id="1123756"/>
    <lineage>
        <taxon>Bacteria</taxon>
        <taxon>Pseudomonadati</taxon>
        <taxon>Pseudomonadota</taxon>
        <taxon>Alphaproteobacteria</taxon>
        <taxon>Rhodobacterales</taxon>
        <taxon>Roseobacteraceae</taxon>
        <taxon>Marivita</taxon>
    </lineage>
</organism>
<evidence type="ECO:0000256" key="1">
    <source>
        <dbReference type="ARBA" id="ARBA00022842"/>
    </source>
</evidence>
<dbReference type="AlphaFoldDB" id="A0A1X4NIZ1"/>
<dbReference type="Pfam" id="PF12804">
    <property type="entry name" value="NTP_transf_3"/>
    <property type="match status" value="1"/>
</dbReference>
<dbReference type="STRING" id="1123756.MGEO_14275"/>
<evidence type="ECO:0000313" key="4">
    <source>
        <dbReference type="Proteomes" id="UP000193926"/>
    </source>
</evidence>
<proteinExistence type="predicted"/>
<protein>
    <recommendedName>
        <fullName evidence="2">MobA-like NTP transferase domain-containing protein</fullName>
    </recommendedName>
</protein>
<accession>A0A1X4NIZ1</accession>
<dbReference type="InterPro" id="IPR029044">
    <property type="entry name" value="Nucleotide-diphossugar_trans"/>
</dbReference>
<dbReference type="PANTHER" id="PTHR43777">
    <property type="entry name" value="MOLYBDENUM COFACTOR CYTIDYLYLTRANSFERASE"/>
    <property type="match status" value="1"/>
</dbReference>
<dbReference type="GO" id="GO:0016779">
    <property type="term" value="F:nucleotidyltransferase activity"/>
    <property type="evidence" value="ECO:0007669"/>
    <property type="project" value="UniProtKB-ARBA"/>
</dbReference>
<dbReference type="Proteomes" id="UP000193926">
    <property type="component" value="Unassembled WGS sequence"/>
</dbReference>
<gene>
    <name evidence="3" type="ORF">MGEO_14275</name>
</gene>
<reference evidence="3 4" key="1">
    <citation type="submission" date="2014-03" db="EMBL/GenBank/DDBJ databases">
        <title>The draft genome sequence of Marivita geojedonensis KCTC 23882.</title>
        <authorList>
            <person name="Lai Q."/>
            <person name="Shao Z."/>
        </authorList>
    </citation>
    <scope>NUCLEOTIDE SEQUENCE [LARGE SCALE GENOMIC DNA]</scope>
    <source>
        <strain evidence="3 4">DPG-138</strain>
    </source>
</reference>
<evidence type="ECO:0000259" key="2">
    <source>
        <dbReference type="Pfam" id="PF12804"/>
    </source>
</evidence>
<dbReference type="Gene3D" id="3.90.550.10">
    <property type="entry name" value="Spore Coat Polysaccharide Biosynthesis Protein SpsA, Chain A"/>
    <property type="match status" value="1"/>
</dbReference>
<sequence>MTQITLVIPAAGASRRMGDRDKLLEPVDGQPLLRGFAQRALAVSDDVIVTLPDPTSPRCAVLEGLPVTQIMVPDADDGMSASLRRAAEAVSSDAEGVMILPADMPDLTEDDLRHVIQAFTDASGEFLVQATGADGTPGHPVIFPTDLIAQFKTLSGDAGARSILRENRTRLIRVPLPHENALTDLDTPDAWTLWRANNPDR</sequence>
<name>A0A1X4NIZ1_9RHOB</name>